<evidence type="ECO:0000313" key="2">
    <source>
        <dbReference type="EMBL" id="EET44957.1"/>
    </source>
</evidence>
<name>C6M444_NEISI</name>
<evidence type="ECO:0000256" key="1">
    <source>
        <dbReference type="SAM" id="MobiDB-lite"/>
    </source>
</evidence>
<feature type="region of interest" description="Disordered" evidence="1">
    <location>
        <begin position="1"/>
        <end position="40"/>
    </location>
</feature>
<reference evidence="2" key="1">
    <citation type="submission" date="2009-07" db="EMBL/GenBank/DDBJ databases">
        <authorList>
            <person name="Weinstock G."/>
            <person name="Sodergren E."/>
            <person name="Clifton S."/>
            <person name="Fulton L."/>
            <person name="Fulton B."/>
            <person name="Courtney L."/>
            <person name="Fronick C."/>
            <person name="Harrison M."/>
            <person name="Strong C."/>
            <person name="Farmer C."/>
            <person name="Delahaunty K."/>
            <person name="Markovic C."/>
            <person name="Hall O."/>
            <person name="Minx P."/>
            <person name="Tomlinson C."/>
            <person name="Mitreva M."/>
            <person name="Nelson J."/>
            <person name="Hou S."/>
            <person name="Wollam A."/>
            <person name="Pepin K.H."/>
            <person name="Johnson M."/>
            <person name="Bhonagiri V."/>
            <person name="Nash W.E."/>
            <person name="Warren W."/>
            <person name="Chinwalla A."/>
            <person name="Mardis E.R."/>
            <person name="Wilson R.K."/>
        </authorList>
    </citation>
    <scope>NUCLEOTIDE SEQUENCE [LARGE SCALE GENOMIC DNA]</scope>
    <source>
        <strain evidence="2">ATCC 29256</strain>
    </source>
</reference>
<feature type="compositionally biased region" description="Polar residues" evidence="1">
    <location>
        <begin position="17"/>
        <end position="28"/>
    </location>
</feature>
<organism evidence="2 3">
    <name type="scientific">Neisseria sicca ATCC 29256</name>
    <dbReference type="NCBI Taxonomy" id="547045"/>
    <lineage>
        <taxon>Bacteria</taxon>
        <taxon>Pseudomonadati</taxon>
        <taxon>Pseudomonadota</taxon>
        <taxon>Betaproteobacteria</taxon>
        <taxon>Neisseriales</taxon>
        <taxon>Neisseriaceae</taxon>
        <taxon>Neisseria</taxon>
    </lineage>
</organism>
<feature type="compositionally biased region" description="Basic residues" evidence="1">
    <location>
        <begin position="1"/>
        <end position="13"/>
    </location>
</feature>
<sequence length="40" mass="4691">MHKLQSRFFRRPFRPTQLRSSEKLSTFSPKLPSSPDPFGV</sequence>
<proteinExistence type="predicted"/>
<dbReference type="EMBL" id="ACKO02000006">
    <property type="protein sequence ID" value="EET44957.1"/>
    <property type="molecule type" value="Genomic_DNA"/>
</dbReference>
<protein>
    <submittedName>
        <fullName evidence="2">Uncharacterized protein</fullName>
    </submittedName>
</protein>
<dbReference type="AlphaFoldDB" id="C6M444"/>
<evidence type="ECO:0000313" key="3">
    <source>
        <dbReference type="Proteomes" id="UP000005365"/>
    </source>
</evidence>
<dbReference type="Proteomes" id="UP000005365">
    <property type="component" value="Unassembled WGS sequence"/>
</dbReference>
<accession>C6M444</accession>
<gene>
    <name evidence="2" type="ORF">NEISICOT_01287</name>
</gene>
<keyword evidence="3" id="KW-1185">Reference proteome</keyword>
<comment type="caution">
    <text evidence="2">The sequence shown here is derived from an EMBL/GenBank/DDBJ whole genome shotgun (WGS) entry which is preliminary data.</text>
</comment>